<gene>
    <name evidence="1" type="ORF">F0562_025868</name>
</gene>
<accession>A0A5J5B9W6</accession>
<organism evidence="1 2">
    <name type="scientific">Nyssa sinensis</name>
    <dbReference type="NCBI Taxonomy" id="561372"/>
    <lineage>
        <taxon>Eukaryota</taxon>
        <taxon>Viridiplantae</taxon>
        <taxon>Streptophyta</taxon>
        <taxon>Embryophyta</taxon>
        <taxon>Tracheophyta</taxon>
        <taxon>Spermatophyta</taxon>
        <taxon>Magnoliopsida</taxon>
        <taxon>eudicotyledons</taxon>
        <taxon>Gunneridae</taxon>
        <taxon>Pentapetalae</taxon>
        <taxon>asterids</taxon>
        <taxon>Cornales</taxon>
        <taxon>Nyssaceae</taxon>
        <taxon>Nyssa</taxon>
    </lineage>
</organism>
<evidence type="ECO:0000313" key="1">
    <source>
        <dbReference type="EMBL" id="KAA8539176.1"/>
    </source>
</evidence>
<dbReference type="EMBL" id="CM018037">
    <property type="protein sequence ID" value="KAA8539176.1"/>
    <property type="molecule type" value="Genomic_DNA"/>
</dbReference>
<name>A0A5J5B9W6_9ASTE</name>
<proteinExistence type="predicted"/>
<evidence type="ECO:0000313" key="2">
    <source>
        <dbReference type="Proteomes" id="UP000325577"/>
    </source>
</evidence>
<reference evidence="1 2" key="1">
    <citation type="submission" date="2019-09" db="EMBL/GenBank/DDBJ databases">
        <title>A chromosome-level genome assembly of the Chinese tupelo Nyssa sinensis.</title>
        <authorList>
            <person name="Yang X."/>
            <person name="Kang M."/>
            <person name="Yang Y."/>
            <person name="Xiong H."/>
            <person name="Wang M."/>
            <person name="Zhang Z."/>
            <person name="Wang Z."/>
            <person name="Wu H."/>
            <person name="Ma T."/>
            <person name="Liu J."/>
            <person name="Xi Z."/>
        </authorList>
    </citation>
    <scope>NUCLEOTIDE SEQUENCE [LARGE SCALE GENOMIC DNA]</scope>
    <source>
        <strain evidence="1">J267</strain>
        <tissue evidence="1">Leaf</tissue>
    </source>
</reference>
<dbReference type="Proteomes" id="UP000325577">
    <property type="component" value="Linkage Group LG14"/>
</dbReference>
<dbReference type="AlphaFoldDB" id="A0A5J5B9W6"/>
<keyword evidence="2" id="KW-1185">Reference proteome</keyword>
<protein>
    <submittedName>
        <fullName evidence="1">Uncharacterized protein</fullName>
    </submittedName>
</protein>
<sequence length="103" mass="11177">MMEGWGRRCDGGGDVRWCWVMEVQVSSAVVMVSLVWRWLAVVVVGDDGEGVLGDGGRGCGGSVIMEVRWSSAVEWWLLERGWGGDLQKERDGDGGYGVVGDGR</sequence>